<dbReference type="STRING" id="644358.A0A0C4EFL9"/>
<evidence type="ECO:0000313" key="6">
    <source>
        <dbReference type="Proteomes" id="UP000011715"/>
    </source>
</evidence>
<feature type="domain" description="Acyltransferase 3" evidence="3">
    <location>
        <begin position="80"/>
        <end position="434"/>
    </location>
</feature>
<organism evidence="5 6">
    <name type="scientific">Magnaporthiopsis poae (strain ATCC 64411 / 73-15)</name>
    <name type="common">Kentucky bluegrass fungus</name>
    <name type="synonym">Magnaporthe poae</name>
    <dbReference type="NCBI Taxonomy" id="644358"/>
    <lineage>
        <taxon>Eukaryota</taxon>
        <taxon>Fungi</taxon>
        <taxon>Dikarya</taxon>
        <taxon>Ascomycota</taxon>
        <taxon>Pezizomycotina</taxon>
        <taxon>Sordariomycetes</taxon>
        <taxon>Sordariomycetidae</taxon>
        <taxon>Magnaporthales</taxon>
        <taxon>Magnaporthaceae</taxon>
        <taxon>Magnaporthiopsis</taxon>
    </lineage>
</organism>
<dbReference type="eggNOG" id="ENOG502SHP9">
    <property type="taxonomic scope" value="Eukaryota"/>
</dbReference>
<feature type="transmembrane region" description="Helical" evidence="2">
    <location>
        <begin position="377"/>
        <end position="396"/>
    </location>
</feature>
<evidence type="ECO:0000313" key="4">
    <source>
        <dbReference type="EMBL" id="KLU92625.1"/>
    </source>
</evidence>
<evidence type="ECO:0000259" key="3">
    <source>
        <dbReference type="Pfam" id="PF01757"/>
    </source>
</evidence>
<reference evidence="5" key="4">
    <citation type="journal article" date="2015" name="G3 (Bethesda)">
        <title>Genome sequences of three phytopathogenic species of the Magnaporthaceae family of fungi.</title>
        <authorList>
            <person name="Okagaki L.H."/>
            <person name="Nunes C.C."/>
            <person name="Sailsbery J."/>
            <person name="Clay B."/>
            <person name="Brown D."/>
            <person name="John T."/>
            <person name="Oh Y."/>
            <person name="Young N."/>
            <person name="Fitzgerald M."/>
            <person name="Haas B.J."/>
            <person name="Zeng Q."/>
            <person name="Young S."/>
            <person name="Adiconis X."/>
            <person name="Fan L."/>
            <person name="Levin J.Z."/>
            <person name="Mitchell T.K."/>
            <person name="Okubara P.A."/>
            <person name="Farman M.L."/>
            <person name="Kohn L.M."/>
            <person name="Birren B."/>
            <person name="Ma L.-J."/>
            <person name="Dean R.A."/>
        </authorList>
    </citation>
    <scope>NUCLEOTIDE SEQUENCE</scope>
    <source>
        <strain evidence="5">ATCC 64411 / 73-15</strain>
    </source>
</reference>
<evidence type="ECO:0000256" key="2">
    <source>
        <dbReference type="SAM" id="Phobius"/>
    </source>
</evidence>
<protein>
    <recommendedName>
        <fullName evidence="3">Acyltransferase 3 domain-containing protein</fullName>
    </recommendedName>
</protein>
<dbReference type="EnsemblFungi" id="MAPG_11570T0">
    <property type="protein sequence ID" value="MAPG_11570T0"/>
    <property type="gene ID" value="MAPG_11570"/>
</dbReference>
<reference evidence="4" key="3">
    <citation type="submission" date="2011-03" db="EMBL/GenBank/DDBJ databases">
        <title>Annotation of Magnaporthe poae ATCC 64411.</title>
        <authorList>
            <person name="Ma L.-J."/>
            <person name="Dead R."/>
            <person name="Young S.K."/>
            <person name="Zeng Q."/>
            <person name="Gargeya S."/>
            <person name="Fitzgerald M."/>
            <person name="Haas B."/>
            <person name="Abouelleil A."/>
            <person name="Alvarado L."/>
            <person name="Arachchi H.M."/>
            <person name="Berlin A."/>
            <person name="Brown A."/>
            <person name="Chapman S.B."/>
            <person name="Chen Z."/>
            <person name="Dunbar C."/>
            <person name="Freedman E."/>
            <person name="Gearin G."/>
            <person name="Gellesch M."/>
            <person name="Goldberg J."/>
            <person name="Griggs A."/>
            <person name="Gujja S."/>
            <person name="Heiman D."/>
            <person name="Howarth C."/>
            <person name="Larson L."/>
            <person name="Lui A."/>
            <person name="MacDonald P.J.P."/>
            <person name="Mehta T."/>
            <person name="Montmayeur A."/>
            <person name="Murphy C."/>
            <person name="Neiman D."/>
            <person name="Pearson M."/>
            <person name="Priest M."/>
            <person name="Roberts A."/>
            <person name="Saif S."/>
            <person name="Shea T."/>
            <person name="Shenoy N."/>
            <person name="Sisk P."/>
            <person name="Stolte C."/>
            <person name="Sykes S."/>
            <person name="Yandava C."/>
            <person name="Wortman J."/>
            <person name="Nusbaum C."/>
            <person name="Birren B."/>
        </authorList>
    </citation>
    <scope>NUCLEOTIDE SEQUENCE</scope>
    <source>
        <strain evidence="4">ATCC 64411</strain>
    </source>
</reference>
<dbReference type="InterPro" id="IPR050879">
    <property type="entry name" value="Acyltransferase_3"/>
</dbReference>
<dbReference type="AlphaFoldDB" id="A0A0C4EFL9"/>
<keyword evidence="2" id="KW-1133">Transmembrane helix</keyword>
<dbReference type="OMA" id="WWINRLP"/>
<reference evidence="5" key="5">
    <citation type="submission" date="2015-06" db="UniProtKB">
        <authorList>
            <consortium name="EnsemblFungi"/>
        </authorList>
    </citation>
    <scope>IDENTIFICATION</scope>
    <source>
        <strain evidence="5">ATCC 64411</strain>
    </source>
</reference>
<reference evidence="6" key="2">
    <citation type="submission" date="2010-05" db="EMBL/GenBank/DDBJ databases">
        <title>The genome sequence of Magnaporthe poae strain ATCC 64411.</title>
        <authorList>
            <person name="Ma L.-J."/>
            <person name="Dead R."/>
            <person name="Young S."/>
            <person name="Zeng Q."/>
            <person name="Koehrsen M."/>
            <person name="Alvarado L."/>
            <person name="Berlin A."/>
            <person name="Chapman S.B."/>
            <person name="Chen Z."/>
            <person name="Freedman E."/>
            <person name="Gellesch M."/>
            <person name="Goldberg J."/>
            <person name="Griggs A."/>
            <person name="Gujja S."/>
            <person name="Heilman E.R."/>
            <person name="Heiman D."/>
            <person name="Hepburn T."/>
            <person name="Howarth C."/>
            <person name="Jen D."/>
            <person name="Larson L."/>
            <person name="Mehta T."/>
            <person name="Neiman D."/>
            <person name="Pearson M."/>
            <person name="Roberts A."/>
            <person name="Saif S."/>
            <person name="Shea T."/>
            <person name="Shenoy N."/>
            <person name="Sisk P."/>
            <person name="Stolte C."/>
            <person name="Sykes S."/>
            <person name="Walk T."/>
            <person name="White J."/>
            <person name="Yandava C."/>
            <person name="Haas B."/>
            <person name="Nusbaum C."/>
            <person name="Birren B."/>
        </authorList>
    </citation>
    <scope>NUCLEOTIDE SEQUENCE [LARGE SCALE GENOMIC DNA]</scope>
    <source>
        <strain evidence="6">ATCC 64411 / 73-15</strain>
    </source>
</reference>
<evidence type="ECO:0000313" key="5">
    <source>
        <dbReference type="EnsemblFungi" id="MAPG_11570T0"/>
    </source>
</evidence>
<name>A0A0C4EFL9_MAGP6</name>
<dbReference type="OrthoDB" id="5819582at2759"/>
<feature type="transmembrane region" description="Helical" evidence="2">
    <location>
        <begin position="179"/>
        <end position="199"/>
    </location>
</feature>
<dbReference type="PANTHER" id="PTHR23028">
    <property type="entry name" value="ACETYLTRANSFERASE"/>
    <property type="match status" value="1"/>
</dbReference>
<dbReference type="GO" id="GO:0016747">
    <property type="term" value="F:acyltransferase activity, transferring groups other than amino-acyl groups"/>
    <property type="evidence" value="ECO:0007669"/>
    <property type="project" value="InterPro"/>
</dbReference>
<dbReference type="VEuPathDB" id="FungiDB:MAPG_11570"/>
<gene>
    <name evidence="4" type="ORF">MAPG_11570</name>
</gene>
<accession>A0A0C4EFL9</accession>
<proteinExistence type="predicted"/>
<feature type="transmembrane region" description="Helical" evidence="2">
    <location>
        <begin position="138"/>
        <end position="159"/>
    </location>
</feature>
<feature type="region of interest" description="Disordered" evidence="1">
    <location>
        <begin position="1"/>
        <end position="23"/>
    </location>
</feature>
<feature type="transmembrane region" description="Helical" evidence="2">
    <location>
        <begin position="246"/>
        <end position="268"/>
    </location>
</feature>
<keyword evidence="2" id="KW-0472">Membrane</keyword>
<dbReference type="Proteomes" id="UP000011715">
    <property type="component" value="Unassembled WGS sequence"/>
</dbReference>
<evidence type="ECO:0000256" key="1">
    <source>
        <dbReference type="SAM" id="MobiDB-lite"/>
    </source>
</evidence>
<dbReference type="Pfam" id="PF01757">
    <property type="entry name" value="Acyl_transf_3"/>
    <property type="match status" value="1"/>
</dbReference>
<feature type="transmembrane region" description="Helical" evidence="2">
    <location>
        <begin position="280"/>
        <end position="301"/>
    </location>
</feature>
<dbReference type="EMBL" id="GL876982">
    <property type="protein sequence ID" value="KLU92625.1"/>
    <property type="molecule type" value="Genomic_DNA"/>
</dbReference>
<reference evidence="4" key="1">
    <citation type="submission" date="2010-05" db="EMBL/GenBank/DDBJ databases">
        <title>The Genome Sequence of Magnaporthe poae strain ATCC 64411.</title>
        <authorList>
            <consortium name="The Broad Institute Genome Sequencing Platform"/>
            <consortium name="Broad Institute Genome Sequencing Center for Infectious Disease"/>
            <person name="Ma L.-J."/>
            <person name="Dead R."/>
            <person name="Young S."/>
            <person name="Zeng Q."/>
            <person name="Koehrsen M."/>
            <person name="Alvarado L."/>
            <person name="Berlin A."/>
            <person name="Chapman S.B."/>
            <person name="Chen Z."/>
            <person name="Freedman E."/>
            <person name="Gellesch M."/>
            <person name="Goldberg J."/>
            <person name="Griggs A."/>
            <person name="Gujja S."/>
            <person name="Heilman E.R."/>
            <person name="Heiman D."/>
            <person name="Hepburn T."/>
            <person name="Howarth C."/>
            <person name="Jen D."/>
            <person name="Larson L."/>
            <person name="Mehta T."/>
            <person name="Neiman D."/>
            <person name="Pearson M."/>
            <person name="Roberts A."/>
            <person name="Saif S."/>
            <person name="Shea T."/>
            <person name="Shenoy N."/>
            <person name="Sisk P."/>
            <person name="Stolte C."/>
            <person name="Sykes S."/>
            <person name="Walk T."/>
            <person name="White J."/>
            <person name="Yandava C."/>
            <person name="Haas B."/>
            <person name="Nusbaum C."/>
            <person name="Birren B."/>
        </authorList>
    </citation>
    <scope>NUCLEOTIDE SEQUENCE</scope>
    <source>
        <strain evidence="4">ATCC 64411</strain>
    </source>
</reference>
<keyword evidence="2" id="KW-0812">Transmembrane</keyword>
<sequence length="516" mass="58103">MPPSQGILDGNGSPNGHPNGAWDAVKQEQWNGDADVMAPASPNPLQQGRALIGRLGSLILRRARSSSPGASGPRELKRTAYLDGIRGFAAFLVYWQHHVAWAHQEGVAKTFERSFGTDGNFYFCTLPFVRLAFTGGHLAVSTFFIISGYVLTAKPLALIQAGDHARLSENLASALFRRWLRLFIPLIVTTFCFMTFYSLSGSWVYGLVNEDGYWAELWRWYAEGKNFTFVFNLGGDPVYRYNPHLWSIPVEFRGSVLVYTTVLALSRCTRDARLLCQAALIYYFIYIADGWYCAMFISGMLQCDLDQLSARGELPALLARFSGPGPIKKLVMWHLLVVTLYLGGTPSSDTKIETLAENRGWYYLSLLKPQAVFDYKWYYLLFASTFIVGLVPRLPPLKRFFETRFCQYLGRVSYGLYLAHGPMLWLVGDRIYAAVGWHGPEQRKNLPGWIDRFPLPKVGPLGLELSFLLPHLVLLPLTLWAAELITRFVDEPSVKFAQWLYAKTVPPKPVKAAAVP</sequence>
<dbReference type="InterPro" id="IPR002656">
    <property type="entry name" value="Acyl_transf_3_dom"/>
</dbReference>
<keyword evidence="6" id="KW-1185">Reference proteome</keyword>
<dbReference type="EMBL" id="ADBL01002849">
    <property type="status" value="NOT_ANNOTATED_CDS"/>
    <property type="molecule type" value="Genomic_DNA"/>
</dbReference>
<dbReference type="PANTHER" id="PTHR23028:SF125">
    <property type="entry name" value="ACYLTRANSFERASE"/>
    <property type="match status" value="1"/>
</dbReference>